<comment type="caution">
    <text evidence="6">The sequence shown here is derived from an EMBL/GenBank/DDBJ whole genome shotgun (WGS) entry which is preliminary data.</text>
</comment>
<dbReference type="GO" id="GO:0003700">
    <property type="term" value="F:DNA-binding transcription factor activity"/>
    <property type="evidence" value="ECO:0007669"/>
    <property type="project" value="InterPro"/>
</dbReference>
<sequence length="279" mass="30676">MSKGDKVSPAGRRRAGGSATRPSNPSGQSTQWHRITTRLREEIISGALQPGDQLPTGPELAAQYDVSLHTARSALIALATEGLVIFKQGVSGGTFVTVPSPSRVGDFLQRSMSLMVASAHGPLSGLMEIREIMEVPASALAAVRRTEQDLASLRRALFDPRAVDVNDIFTYTYGFHLGVITAAHNPWLSILASPVQRVLQERFARERVSNRQWKTINHEHEEILACIEAGDSAAAEAATRRHLRSLVPSYERMDRERSPEVAIVQDVRRAQRHGMKAEE</sequence>
<keyword evidence="1" id="KW-0805">Transcription regulation</keyword>
<dbReference type="InterPro" id="IPR008920">
    <property type="entry name" value="TF_FadR/GntR_C"/>
</dbReference>
<feature type="region of interest" description="Disordered" evidence="4">
    <location>
        <begin position="1"/>
        <end position="33"/>
    </location>
</feature>
<evidence type="ECO:0000313" key="7">
    <source>
        <dbReference type="Proteomes" id="UP000440096"/>
    </source>
</evidence>
<reference evidence="6 7" key="1">
    <citation type="submission" date="2019-11" db="EMBL/GenBank/DDBJ databases">
        <title>Draft genome of Amycolatopsis RM579.</title>
        <authorList>
            <person name="Duangmal K."/>
            <person name="Mingma R."/>
        </authorList>
    </citation>
    <scope>NUCLEOTIDE SEQUENCE [LARGE SCALE GENOMIC DNA]</scope>
    <source>
        <strain evidence="6 7">RM579</strain>
    </source>
</reference>
<accession>A0A6N7Z5J0</accession>
<dbReference type="InterPro" id="IPR000524">
    <property type="entry name" value="Tscrpt_reg_HTH_GntR"/>
</dbReference>
<dbReference type="SMART" id="SM00895">
    <property type="entry name" value="FCD"/>
    <property type="match status" value="1"/>
</dbReference>
<feature type="domain" description="HTH gntR-type" evidence="5">
    <location>
        <begin position="29"/>
        <end position="99"/>
    </location>
</feature>
<keyword evidence="3" id="KW-0804">Transcription</keyword>
<protein>
    <submittedName>
        <fullName evidence="6">FCD domain-containing protein</fullName>
    </submittedName>
</protein>
<evidence type="ECO:0000256" key="3">
    <source>
        <dbReference type="ARBA" id="ARBA00023163"/>
    </source>
</evidence>
<evidence type="ECO:0000259" key="5">
    <source>
        <dbReference type="PROSITE" id="PS50949"/>
    </source>
</evidence>
<dbReference type="SUPFAM" id="SSF48008">
    <property type="entry name" value="GntR ligand-binding domain-like"/>
    <property type="match status" value="1"/>
</dbReference>
<dbReference type="Gene3D" id="1.10.10.10">
    <property type="entry name" value="Winged helix-like DNA-binding domain superfamily/Winged helix DNA-binding domain"/>
    <property type="match status" value="1"/>
</dbReference>
<dbReference type="CDD" id="cd07377">
    <property type="entry name" value="WHTH_GntR"/>
    <property type="match status" value="1"/>
</dbReference>
<dbReference type="Pfam" id="PF00392">
    <property type="entry name" value="GntR"/>
    <property type="match status" value="1"/>
</dbReference>
<gene>
    <name evidence="6" type="ORF">GKO32_26840</name>
</gene>
<proteinExistence type="predicted"/>
<dbReference type="RefSeq" id="WP_154759684.1">
    <property type="nucleotide sequence ID" value="NZ_WMBA01000050.1"/>
</dbReference>
<dbReference type="SUPFAM" id="SSF46785">
    <property type="entry name" value="Winged helix' DNA-binding domain"/>
    <property type="match status" value="1"/>
</dbReference>
<dbReference type="Gene3D" id="1.20.120.530">
    <property type="entry name" value="GntR ligand-binding domain-like"/>
    <property type="match status" value="1"/>
</dbReference>
<dbReference type="AlphaFoldDB" id="A0A6N7Z5J0"/>
<dbReference type="InterPro" id="IPR036390">
    <property type="entry name" value="WH_DNA-bd_sf"/>
</dbReference>
<organism evidence="6 7">
    <name type="scientific">Amycolatopsis pithecellobii</name>
    <dbReference type="NCBI Taxonomy" id="664692"/>
    <lineage>
        <taxon>Bacteria</taxon>
        <taxon>Bacillati</taxon>
        <taxon>Actinomycetota</taxon>
        <taxon>Actinomycetes</taxon>
        <taxon>Pseudonocardiales</taxon>
        <taxon>Pseudonocardiaceae</taxon>
        <taxon>Amycolatopsis</taxon>
    </lineage>
</organism>
<dbReference type="Pfam" id="PF07729">
    <property type="entry name" value="FCD"/>
    <property type="match status" value="1"/>
</dbReference>
<dbReference type="OrthoDB" id="7989071at2"/>
<dbReference type="InterPro" id="IPR011711">
    <property type="entry name" value="GntR_C"/>
</dbReference>
<evidence type="ECO:0000313" key="6">
    <source>
        <dbReference type="EMBL" id="MTD57563.1"/>
    </source>
</evidence>
<evidence type="ECO:0000256" key="2">
    <source>
        <dbReference type="ARBA" id="ARBA00023125"/>
    </source>
</evidence>
<feature type="compositionally biased region" description="Polar residues" evidence="4">
    <location>
        <begin position="24"/>
        <end position="33"/>
    </location>
</feature>
<dbReference type="PANTHER" id="PTHR43537">
    <property type="entry name" value="TRANSCRIPTIONAL REGULATOR, GNTR FAMILY"/>
    <property type="match status" value="1"/>
</dbReference>
<dbReference type="PANTHER" id="PTHR43537:SF5">
    <property type="entry name" value="UXU OPERON TRANSCRIPTIONAL REGULATOR"/>
    <property type="match status" value="1"/>
</dbReference>
<dbReference type="EMBL" id="WMBA01000050">
    <property type="protein sequence ID" value="MTD57563.1"/>
    <property type="molecule type" value="Genomic_DNA"/>
</dbReference>
<name>A0A6N7Z5J0_9PSEU</name>
<dbReference type="InterPro" id="IPR036388">
    <property type="entry name" value="WH-like_DNA-bd_sf"/>
</dbReference>
<keyword evidence="2" id="KW-0238">DNA-binding</keyword>
<evidence type="ECO:0000256" key="4">
    <source>
        <dbReference type="SAM" id="MobiDB-lite"/>
    </source>
</evidence>
<dbReference type="SMART" id="SM00345">
    <property type="entry name" value="HTH_GNTR"/>
    <property type="match status" value="1"/>
</dbReference>
<keyword evidence="7" id="KW-1185">Reference proteome</keyword>
<evidence type="ECO:0000256" key="1">
    <source>
        <dbReference type="ARBA" id="ARBA00023015"/>
    </source>
</evidence>
<dbReference type="GO" id="GO:0003677">
    <property type="term" value="F:DNA binding"/>
    <property type="evidence" value="ECO:0007669"/>
    <property type="project" value="UniProtKB-KW"/>
</dbReference>
<dbReference type="Proteomes" id="UP000440096">
    <property type="component" value="Unassembled WGS sequence"/>
</dbReference>
<dbReference type="PROSITE" id="PS50949">
    <property type="entry name" value="HTH_GNTR"/>
    <property type="match status" value="1"/>
</dbReference>